<evidence type="ECO:0000313" key="3">
    <source>
        <dbReference type="Proteomes" id="UP000324222"/>
    </source>
</evidence>
<protein>
    <submittedName>
        <fullName evidence="2">Uncharacterized protein</fullName>
    </submittedName>
</protein>
<organism evidence="2 3">
    <name type="scientific">Portunus trituberculatus</name>
    <name type="common">Swimming crab</name>
    <name type="synonym">Neptunus trituberculatus</name>
    <dbReference type="NCBI Taxonomy" id="210409"/>
    <lineage>
        <taxon>Eukaryota</taxon>
        <taxon>Metazoa</taxon>
        <taxon>Ecdysozoa</taxon>
        <taxon>Arthropoda</taxon>
        <taxon>Crustacea</taxon>
        <taxon>Multicrustacea</taxon>
        <taxon>Malacostraca</taxon>
        <taxon>Eumalacostraca</taxon>
        <taxon>Eucarida</taxon>
        <taxon>Decapoda</taxon>
        <taxon>Pleocyemata</taxon>
        <taxon>Brachyura</taxon>
        <taxon>Eubrachyura</taxon>
        <taxon>Portunoidea</taxon>
        <taxon>Portunidae</taxon>
        <taxon>Portuninae</taxon>
        <taxon>Portunus</taxon>
    </lineage>
</organism>
<dbReference type="Proteomes" id="UP000324222">
    <property type="component" value="Unassembled WGS sequence"/>
</dbReference>
<dbReference type="EMBL" id="VSRR010018048">
    <property type="protein sequence ID" value="MPC60933.1"/>
    <property type="molecule type" value="Genomic_DNA"/>
</dbReference>
<sequence>MVGVTYFPAATEGRDGLCRAEQQQEGVSKQWQVGLPHRKLVIRVLGVSTDGRHRSHFVIPLIGISSFIPTYPPRPLTRSTLNFNIFFLRSTHTPRLPASTSPSAPSLSAIAAAD</sequence>
<comment type="caution">
    <text evidence="2">The sequence shown here is derived from an EMBL/GenBank/DDBJ whole genome shotgun (WGS) entry which is preliminary data.</text>
</comment>
<proteinExistence type="predicted"/>
<evidence type="ECO:0000256" key="1">
    <source>
        <dbReference type="SAM" id="MobiDB-lite"/>
    </source>
</evidence>
<reference evidence="2 3" key="1">
    <citation type="submission" date="2019-05" db="EMBL/GenBank/DDBJ databases">
        <title>Another draft genome of Portunus trituberculatus and its Hox gene families provides insights of decapod evolution.</title>
        <authorList>
            <person name="Jeong J.-H."/>
            <person name="Song I."/>
            <person name="Kim S."/>
            <person name="Choi T."/>
            <person name="Kim D."/>
            <person name="Ryu S."/>
            <person name="Kim W."/>
        </authorList>
    </citation>
    <scope>NUCLEOTIDE SEQUENCE [LARGE SCALE GENOMIC DNA]</scope>
    <source>
        <tissue evidence="2">Muscle</tissue>
    </source>
</reference>
<feature type="compositionally biased region" description="Low complexity" evidence="1">
    <location>
        <begin position="97"/>
        <end position="114"/>
    </location>
</feature>
<evidence type="ECO:0000313" key="2">
    <source>
        <dbReference type="EMBL" id="MPC60933.1"/>
    </source>
</evidence>
<accession>A0A5B7GTI3</accession>
<name>A0A5B7GTI3_PORTR</name>
<gene>
    <name evidence="2" type="ORF">E2C01_054993</name>
</gene>
<feature type="region of interest" description="Disordered" evidence="1">
    <location>
        <begin position="93"/>
        <end position="114"/>
    </location>
</feature>
<dbReference type="AlphaFoldDB" id="A0A5B7GTI3"/>
<keyword evidence="3" id="KW-1185">Reference proteome</keyword>